<reference evidence="1" key="1">
    <citation type="submission" date="2021-12" db="EMBL/GenBank/DDBJ databases">
        <authorList>
            <person name="King R."/>
        </authorList>
    </citation>
    <scope>NUCLEOTIDE SEQUENCE</scope>
</reference>
<evidence type="ECO:0000313" key="2">
    <source>
        <dbReference type="Proteomes" id="UP001154078"/>
    </source>
</evidence>
<dbReference type="EMBL" id="OV121132">
    <property type="protein sequence ID" value="CAH0547129.1"/>
    <property type="molecule type" value="Genomic_DNA"/>
</dbReference>
<protein>
    <submittedName>
        <fullName evidence="1">Uncharacterized protein</fullName>
    </submittedName>
</protein>
<dbReference type="AlphaFoldDB" id="A0A9P0FCG1"/>
<gene>
    <name evidence="1" type="ORF">MELIAE_LOCUS1173</name>
</gene>
<dbReference type="OrthoDB" id="6777440at2759"/>
<name>A0A9P0FCG1_BRAAE</name>
<dbReference type="Proteomes" id="UP001154078">
    <property type="component" value="Chromosome 1"/>
</dbReference>
<proteinExistence type="predicted"/>
<organism evidence="1 2">
    <name type="scientific">Brassicogethes aeneus</name>
    <name type="common">Rape pollen beetle</name>
    <name type="synonym">Meligethes aeneus</name>
    <dbReference type="NCBI Taxonomy" id="1431903"/>
    <lineage>
        <taxon>Eukaryota</taxon>
        <taxon>Metazoa</taxon>
        <taxon>Ecdysozoa</taxon>
        <taxon>Arthropoda</taxon>
        <taxon>Hexapoda</taxon>
        <taxon>Insecta</taxon>
        <taxon>Pterygota</taxon>
        <taxon>Neoptera</taxon>
        <taxon>Endopterygota</taxon>
        <taxon>Coleoptera</taxon>
        <taxon>Polyphaga</taxon>
        <taxon>Cucujiformia</taxon>
        <taxon>Nitidulidae</taxon>
        <taxon>Meligethinae</taxon>
        <taxon>Brassicogethes</taxon>
    </lineage>
</organism>
<accession>A0A9P0FCG1</accession>
<keyword evidence="2" id="KW-1185">Reference proteome</keyword>
<sequence>MPASTLDSVSMALCTALNNENNFGNLLDIQMGSSIKKALLSNIEFESAGSYQTTVLERLKSKYIVLKSLETPKASDSDFIATSNEYSININKQIARYFYATTTPFNHAEHSEFKKMCSLLRPGCKGSSAKQIGGSILDAVYKEIQSAEKNLKIPQCACQWVVKAIFTINHPSEILNPIYVRVISESYPRTSADVHETDIRLTIPCNAWLIFIADVSVMFCLEY</sequence>
<evidence type="ECO:0000313" key="1">
    <source>
        <dbReference type="EMBL" id="CAH0547129.1"/>
    </source>
</evidence>